<feature type="compositionally biased region" description="Low complexity" evidence="1">
    <location>
        <begin position="788"/>
        <end position="798"/>
    </location>
</feature>
<protein>
    <submittedName>
        <fullName evidence="2">Uncharacterized protein</fullName>
    </submittedName>
</protein>
<feature type="compositionally biased region" description="Low complexity" evidence="1">
    <location>
        <begin position="857"/>
        <end position="895"/>
    </location>
</feature>
<feature type="compositionally biased region" description="Low complexity" evidence="1">
    <location>
        <begin position="292"/>
        <end position="359"/>
    </location>
</feature>
<gene>
    <name evidence="2" type="ORF">TTHERM_00678240</name>
</gene>
<organism evidence="2 3">
    <name type="scientific">Tetrahymena thermophila (strain SB210)</name>
    <dbReference type="NCBI Taxonomy" id="312017"/>
    <lineage>
        <taxon>Eukaryota</taxon>
        <taxon>Sar</taxon>
        <taxon>Alveolata</taxon>
        <taxon>Ciliophora</taxon>
        <taxon>Intramacronucleata</taxon>
        <taxon>Oligohymenophorea</taxon>
        <taxon>Hymenostomatida</taxon>
        <taxon>Tetrahymenina</taxon>
        <taxon>Tetrahymenidae</taxon>
        <taxon>Tetrahymena</taxon>
    </lineage>
</organism>
<dbReference type="InParanoid" id="I7MJW2"/>
<feature type="compositionally biased region" description="Polar residues" evidence="1">
    <location>
        <begin position="832"/>
        <end position="846"/>
    </location>
</feature>
<sequence length="908" mass="103612">MIKEAECSLKIPQTFCQVHTERSVLSVCLDQDCSYRGMFCYQCIKYHYQHLDKTFEIKEFLNLISENINDLSFNMLPTSPSPSLKDIYKNKFDQLHLNKENLLRQKELVIEAVCKYVDLAIENAENKVELIETKNPASQDTQSLQELTTYQEKFFDLANLQPDELYDLLIYFSKFIHKEDDKIEIVNYSPSNGQIPKSQSLMIENDLDNTSQNLRNSELVLQKLTGILDHLPPDDRSAHQKLSCLKIAPQQTPRRFGQPVTFQPNPNPSFGGYNNTYHHNSISLSNHFQRASSNQGNNQGQMNNMNNHDNNHNNNIRNNHFSSSNNYQNQSGSNSGQNSNKFTHYTNNNPSQNSNNTQQTREREESNNSNNNNNNNNNSNKEQSQQNNDGGENSNNGASSFLQKFQQKLNENSKNQSESQQNSQSNSSSSTAQSSQQNSQNNSNNISQQINNNKAQGSGQANITKLQNLVQQSNAQMAQSNSQTQQLQGFASLAQHFQQSSQQQNSNNTSQNESNRISYQQKKQQIANQKRNELFSEQRLALRSVEHFCDSLEVGYNTAWCISFRTQKECALNGIYHMPIFVYDSTVGVSLESAYLQLTLFEGNSSFSKKLYEQSFLLKKTTKHISSDESNLMNVLEKLNLNTSYKLRKNSDYTIVIRNKTSEQEDPSSLKQLYILYGDDQSEDLKNQPESEGAKLISFIKTNTSNLSQQLENTKLITQSNDSLENPQLTDYFVPYLSISHLSQEQQHYKNNFYSSTNQTGEDTVLQSLQENEQKTPKRTEYEHNHIGNHYNSNNNNNQSQRGFKDFMNNFKIGNGLGGQSSSQHGNNQNNENDFNKYSNRTNQGNNKRKYLGGEGSQTNYNSSRSSNSNPYSNNQSSSYQQSSSYSSNNYEKSSIIPGFVAQKKQKK</sequence>
<feature type="compositionally biased region" description="Polar residues" evidence="1">
    <location>
        <begin position="389"/>
        <end position="409"/>
    </location>
</feature>
<feature type="region of interest" description="Disordered" evidence="1">
    <location>
        <begin position="495"/>
        <end position="523"/>
    </location>
</feature>
<feature type="region of interest" description="Disordered" evidence="1">
    <location>
        <begin position="249"/>
        <end position="460"/>
    </location>
</feature>
<dbReference type="OrthoDB" id="10683682at2759"/>
<proteinExistence type="predicted"/>
<name>I7MJW2_TETTS</name>
<keyword evidence="3" id="KW-1185">Reference proteome</keyword>
<feature type="compositionally biased region" description="Low complexity" evidence="1">
    <location>
        <begin position="410"/>
        <end position="456"/>
    </location>
</feature>
<feature type="compositionally biased region" description="Low complexity" evidence="1">
    <location>
        <begin position="498"/>
        <end position="515"/>
    </location>
</feature>
<dbReference type="GeneID" id="7838668"/>
<feature type="compositionally biased region" description="Polar residues" evidence="1">
    <location>
        <begin position="272"/>
        <end position="291"/>
    </location>
</feature>
<feature type="compositionally biased region" description="Low complexity" evidence="1">
    <location>
        <begin position="367"/>
        <end position="388"/>
    </location>
</feature>
<dbReference type="Proteomes" id="UP000009168">
    <property type="component" value="Unassembled WGS sequence"/>
</dbReference>
<evidence type="ECO:0000313" key="3">
    <source>
        <dbReference type="Proteomes" id="UP000009168"/>
    </source>
</evidence>
<accession>I7MJW2</accession>
<feature type="region of interest" description="Disordered" evidence="1">
    <location>
        <begin position="785"/>
        <end position="908"/>
    </location>
</feature>
<evidence type="ECO:0000256" key="1">
    <source>
        <dbReference type="SAM" id="MobiDB-lite"/>
    </source>
</evidence>
<dbReference type="EMBL" id="GG662216">
    <property type="protein sequence ID" value="EAS07558.2"/>
    <property type="molecule type" value="Genomic_DNA"/>
</dbReference>
<reference evidence="3" key="1">
    <citation type="journal article" date="2006" name="PLoS Biol.">
        <title>Macronuclear genome sequence of the ciliate Tetrahymena thermophila, a model eukaryote.</title>
        <authorList>
            <person name="Eisen J.A."/>
            <person name="Coyne R.S."/>
            <person name="Wu M."/>
            <person name="Wu D."/>
            <person name="Thiagarajan M."/>
            <person name="Wortman J.R."/>
            <person name="Badger J.H."/>
            <person name="Ren Q."/>
            <person name="Amedeo P."/>
            <person name="Jones K.M."/>
            <person name="Tallon L.J."/>
            <person name="Delcher A.L."/>
            <person name="Salzberg S.L."/>
            <person name="Silva J.C."/>
            <person name="Haas B.J."/>
            <person name="Majoros W.H."/>
            <person name="Farzad M."/>
            <person name="Carlton J.M."/>
            <person name="Smith R.K. Jr."/>
            <person name="Garg J."/>
            <person name="Pearlman R.E."/>
            <person name="Karrer K.M."/>
            <person name="Sun L."/>
            <person name="Manning G."/>
            <person name="Elde N.C."/>
            <person name="Turkewitz A.P."/>
            <person name="Asai D.J."/>
            <person name="Wilkes D.E."/>
            <person name="Wang Y."/>
            <person name="Cai H."/>
            <person name="Collins K."/>
            <person name="Stewart B.A."/>
            <person name="Lee S.R."/>
            <person name="Wilamowska K."/>
            <person name="Weinberg Z."/>
            <person name="Ruzzo W.L."/>
            <person name="Wloga D."/>
            <person name="Gaertig J."/>
            <person name="Frankel J."/>
            <person name="Tsao C.-C."/>
            <person name="Gorovsky M.A."/>
            <person name="Keeling P.J."/>
            <person name="Waller R.F."/>
            <person name="Patron N.J."/>
            <person name="Cherry J.M."/>
            <person name="Stover N.A."/>
            <person name="Krieger C.J."/>
            <person name="del Toro C."/>
            <person name="Ryder H.F."/>
            <person name="Williamson S.C."/>
            <person name="Barbeau R.A."/>
            <person name="Hamilton E.P."/>
            <person name="Orias E."/>
        </authorList>
    </citation>
    <scope>NUCLEOTIDE SEQUENCE [LARGE SCALE GENOMIC DNA]</scope>
    <source>
        <strain evidence="3">SB210</strain>
    </source>
</reference>
<dbReference type="AlphaFoldDB" id="I7MJW2"/>
<feature type="compositionally biased region" description="Low complexity" evidence="1">
    <location>
        <begin position="820"/>
        <end position="831"/>
    </location>
</feature>
<evidence type="ECO:0000313" key="2">
    <source>
        <dbReference type="EMBL" id="EAS07558.2"/>
    </source>
</evidence>
<dbReference type="KEGG" id="tet:TTHERM_00678240"/>
<dbReference type="RefSeq" id="XP_001027800.2">
    <property type="nucleotide sequence ID" value="XM_001027800.2"/>
</dbReference>